<accession>A0A915JR28</accession>
<dbReference type="AlphaFoldDB" id="A0A915JR28"/>
<sequence length="95" mass="10116">MNITVQKLLVNGGGVGECRRQIEFGVDNPSGCDCFGSIGGYDSCGGHEDHCGHQNERHGSCGCDCDWCCGDDGMTKYTFAIEAEREVSHPEAAIA</sequence>
<organism evidence="1 2">
    <name type="scientific">Romanomermis culicivorax</name>
    <name type="common">Nematode worm</name>
    <dbReference type="NCBI Taxonomy" id="13658"/>
    <lineage>
        <taxon>Eukaryota</taxon>
        <taxon>Metazoa</taxon>
        <taxon>Ecdysozoa</taxon>
        <taxon>Nematoda</taxon>
        <taxon>Enoplea</taxon>
        <taxon>Dorylaimia</taxon>
        <taxon>Mermithida</taxon>
        <taxon>Mermithoidea</taxon>
        <taxon>Mermithidae</taxon>
        <taxon>Romanomermis</taxon>
    </lineage>
</organism>
<evidence type="ECO:0000313" key="2">
    <source>
        <dbReference type="WBParaSite" id="nRc.2.0.1.t28666-RA"/>
    </source>
</evidence>
<keyword evidence="1" id="KW-1185">Reference proteome</keyword>
<protein>
    <submittedName>
        <fullName evidence="2">Uncharacterized protein</fullName>
    </submittedName>
</protein>
<dbReference type="Proteomes" id="UP000887565">
    <property type="component" value="Unplaced"/>
</dbReference>
<proteinExistence type="predicted"/>
<evidence type="ECO:0000313" key="1">
    <source>
        <dbReference type="Proteomes" id="UP000887565"/>
    </source>
</evidence>
<dbReference type="WBParaSite" id="nRc.2.0.1.t28666-RA">
    <property type="protein sequence ID" value="nRc.2.0.1.t28666-RA"/>
    <property type="gene ID" value="nRc.2.0.1.g28666"/>
</dbReference>
<name>A0A915JR28_ROMCU</name>
<reference evidence="2" key="1">
    <citation type="submission" date="2022-11" db="UniProtKB">
        <authorList>
            <consortium name="WormBaseParasite"/>
        </authorList>
    </citation>
    <scope>IDENTIFICATION</scope>
</reference>